<comment type="caution">
    <text evidence="4">The sequence shown here is derived from an EMBL/GenBank/DDBJ whole genome shotgun (WGS) entry which is preliminary data.</text>
</comment>
<dbReference type="Gene3D" id="4.10.60.10">
    <property type="entry name" value="Zinc finger, CCHC-type"/>
    <property type="match status" value="1"/>
</dbReference>
<proteinExistence type="predicted"/>
<evidence type="ECO:0000313" key="5">
    <source>
        <dbReference type="Proteomes" id="UP000235388"/>
    </source>
</evidence>
<dbReference type="SMART" id="SM00343">
    <property type="entry name" value="ZnF_C2HC"/>
    <property type="match status" value="1"/>
</dbReference>
<dbReference type="GO" id="GO:0003676">
    <property type="term" value="F:nucleic acid binding"/>
    <property type="evidence" value="ECO:0007669"/>
    <property type="project" value="InterPro"/>
</dbReference>
<evidence type="ECO:0000313" key="4">
    <source>
        <dbReference type="EMBL" id="PLW16536.1"/>
    </source>
</evidence>
<dbReference type="EMBL" id="PGCJ01000868">
    <property type="protein sequence ID" value="PLW16536.1"/>
    <property type="molecule type" value="Genomic_DNA"/>
</dbReference>
<dbReference type="AlphaFoldDB" id="A0A2N5STH5"/>
<evidence type="ECO:0000256" key="1">
    <source>
        <dbReference type="ARBA" id="ARBA00022664"/>
    </source>
</evidence>
<dbReference type="OrthoDB" id="2500181at2759"/>
<name>A0A2N5STH5_9BASI</name>
<keyword evidence="1" id="KW-0507">mRNA processing</keyword>
<keyword evidence="2" id="KW-0862">Zinc</keyword>
<evidence type="ECO:0000256" key="2">
    <source>
        <dbReference type="PROSITE-ProRule" id="PRU00047"/>
    </source>
</evidence>
<dbReference type="InterPro" id="IPR036875">
    <property type="entry name" value="Znf_CCHC_sf"/>
</dbReference>
<dbReference type="PROSITE" id="PS51257">
    <property type="entry name" value="PROKAR_LIPOPROTEIN"/>
    <property type="match status" value="1"/>
</dbReference>
<dbReference type="Pfam" id="PF14223">
    <property type="entry name" value="Retrotran_gag_2"/>
    <property type="match status" value="1"/>
</dbReference>
<feature type="domain" description="CCHC-type" evidence="3">
    <location>
        <begin position="215"/>
        <end position="230"/>
    </location>
</feature>
<reference evidence="4 5" key="1">
    <citation type="submission" date="2017-11" db="EMBL/GenBank/DDBJ databases">
        <title>De novo assembly and phasing of dikaryotic genomes from two isolates of Puccinia coronata f. sp. avenae, the causal agent of oat crown rust.</title>
        <authorList>
            <person name="Miller M.E."/>
            <person name="Zhang Y."/>
            <person name="Omidvar V."/>
            <person name="Sperschneider J."/>
            <person name="Schwessinger B."/>
            <person name="Raley C."/>
            <person name="Palmer J.M."/>
            <person name="Garnica D."/>
            <person name="Upadhyaya N."/>
            <person name="Rathjen J."/>
            <person name="Taylor J.M."/>
            <person name="Park R.F."/>
            <person name="Dodds P.N."/>
            <person name="Hirsch C.D."/>
            <person name="Kianian S.F."/>
            <person name="Figueroa M."/>
        </authorList>
    </citation>
    <scope>NUCLEOTIDE SEQUENCE [LARGE SCALE GENOMIC DNA]</scope>
    <source>
        <strain evidence="4">12NC29</strain>
    </source>
</reference>
<protein>
    <recommendedName>
        <fullName evidence="3">CCHC-type domain-containing protein</fullName>
    </recommendedName>
</protein>
<accession>A0A2N5STH5</accession>
<keyword evidence="2" id="KW-0863">Zinc-finger</keyword>
<organism evidence="4 5">
    <name type="scientific">Puccinia coronata f. sp. avenae</name>
    <dbReference type="NCBI Taxonomy" id="200324"/>
    <lineage>
        <taxon>Eukaryota</taxon>
        <taxon>Fungi</taxon>
        <taxon>Dikarya</taxon>
        <taxon>Basidiomycota</taxon>
        <taxon>Pucciniomycotina</taxon>
        <taxon>Pucciniomycetes</taxon>
        <taxon>Pucciniales</taxon>
        <taxon>Pucciniaceae</taxon>
        <taxon>Puccinia</taxon>
    </lineage>
</organism>
<dbReference type="InterPro" id="IPR001878">
    <property type="entry name" value="Znf_CCHC"/>
</dbReference>
<dbReference type="SUPFAM" id="SSF57756">
    <property type="entry name" value="Retrovirus zinc finger-like domains"/>
    <property type="match status" value="1"/>
</dbReference>
<sequence length="279" mass="30944">MPYRQTQDPSPLIPLVPVLDGNTVVFPAWQSCLEDVLAIQGVLDIVDRKVPRPKEDPDSKQPVSRSTIKLTLLVDLSICYRNTKPAHKLFDTICEAYKKNTRACRSRLQDLFWHAKHDPNALIAKWIAKICNAATNLASIKLTPNNQQICDFLLWGLDKSWKTIHDHLVYSPTEVSLDNAIGALEAHEVLTQVSNENFDPLAMASAAKTQKKLGCWNCGQKGHHSTKCPNPSIKKGTGTQANSTDARTGAVSFATIGNYSKNEDDDNSYDDDNCDVVWG</sequence>
<keyword evidence="5" id="KW-1185">Reference proteome</keyword>
<dbReference type="PROSITE" id="PS50158">
    <property type="entry name" value="ZF_CCHC"/>
    <property type="match status" value="1"/>
</dbReference>
<dbReference type="Proteomes" id="UP000235388">
    <property type="component" value="Unassembled WGS sequence"/>
</dbReference>
<gene>
    <name evidence="4" type="ORF">PCANC_11732</name>
</gene>
<dbReference type="STRING" id="200324.A0A2N5STH5"/>
<dbReference type="GO" id="GO:0006397">
    <property type="term" value="P:mRNA processing"/>
    <property type="evidence" value="ECO:0007669"/>
    <property type="project" value="UniProtKB-KW"/>
</dbReference>
<dbReference type="GO" id="GO:0008270">
    <property type="term" value="F:zinc ion binding"/>
    <property type="evidence" value="ECO:0007669"/>
    <property type="project" value="UniProtKB-KW"/>
</dbReference>
<evidence type="ECO:0000259" key="3">
    <source>
        <dbReference type="PROSITE" id="PS50158"/>
    </source>
</evidence>
<dbReference type="Pfam" id="PF00098">
    <property type="entry name" value="zf-CCHC"/>
    <property type="match status" value="1"/>
</dbReference>
<keyword evidence="2" id="KW-0479">Metal-binding</keyword>